<feature type="region of interest" description="Disordered" evidence="1">
    <location>
        <begin position="102"/>
        <end position="127"/>
    </location>
</feature>
<dbReference type="Proteomes" id="UP001163878">
    <property type="component" value="Chromosome"/>
</dbReference>
<evidence type="ECO:0000313" key="3">
    <source>
        <dbReference type="Proteomes" id="UP001163878"/>
    </source>
</evidence>
<keyword evidence="3" id="KW-1185">Reference proteome</keyword>
<feature type="region of interest" description="Disordered" evidence="1">
    <location>
        <begin position="1"/>
        <end position="30"/>
    </location>
</feature>
<evidence type="ECO:0000256" key="1">
    <source>
        <dbReference type="SAM" id="MobiDB-lite"/>
    </source>
</evidence>
<reference evidence="2" key="1">
    <citation type="submission" date="2022-10" db="EMBL/GenBank/DDBJ databases">
        <title>Cytochrome P450 Catalyzes Benzene Ring Formation in the Biosynthesis of Trialkyl-Substituted Aromatic Polyketides.</title>
        <authorList>
            <person name="Zhao E."/>
            <person name="Ge H."/>
        </authorList>
    </citation>
    <scope>NUCLEOTIDE SEQUENCE</scope>
    <source>
        <strain evidence="2">NA0869</strain>
    </source>
</reference>
<feature type="compositionally biased region" description="Polar residues" evidence="1">
    <location>
        <begin position="49"/>
        <end position="63"/>
    </location>
</feature>
<dbReference type="EMBL" id="CP107567">
    <property type="protein sequence ID" value="UYQ66805.1"/>
    <property type="molecule type" value="Genomic_DNA"/>
</dbReference>
<feature type="region of interest" description="Disordered" evidence="1">
    <location>
        <begin position="49"/>
        <end position="70"/>
    </location>
</feature>
<dbReference type="RefSeq" id="WP_264250454.1">
    <property type="nucleotide sequence ID" value="NZ_CP107567.1"/>
</dbReference>
<gene>
    <name evidence="2" type="ORF">OGH68_03785</name>
</gene>
<evidence type="ECO:0000313" key="2">
    <source>
        <dbReference type="EMBL" id="UYQ66805.1"/>
    </source>
</evidence>
<protein>
    <submittedName>
        <fullName evidence="2">Uncharacterized protein</fullName>
    </submittedName>
</protein>
<accession>A0ABY6IM81</accession>
<proteinExistence type="predicted"/>
<name>A0ABY6IM81_STRPE</name>
<organism evidence="2 3">
    <name type="scientific">Streptomyces peucetius</name>
    <dbReference type="NCBI Taxonomy" id="1950"/>
    <lineage>
        <taxon>Bacteria</taxon>
        <taxon>Bacillati</taxon>
        <taxon>Actinomycetota</taxon>
        <taxon>Actinomycetes</taxon>
        <taxon>Kitasatosporales</taxon>
        <taxon>Streptomycetaceae</taxon>
        <taxon>Streptomyces</taxon>
    </lineage>
</organism>
<sequence length="127" mass="13479">MERVGHRDRHGLGGDAAHGADGRQNGGLSATTELLPEVMNNRRGHCLPNCSTNAAPRRGQSQALKDKNVPVPEITKKLTIKTGKNAGTNPLVASLYRALTEAEQEEAAGQARVGEQRRPVPARATGP</sequence>